<evidence type="ECO:0000256" key="1">
    <source>
        <dbReference type="SAM" id="MobiDB-lite"/>
    </source>
</evidence>
<evidence type="ECO:0000313" key="2">
    <source>
        <dbReference type="EMBL" id="CAJ0572269.1"/>
    </source>
</evidence>
<dbReference type="Proteomes" id="UP001177023">
    <property type="component" value="Unassembled WGS sequence"/>
</dbReference>
<protein>
    <submittedName>
        <fullName evidence="2">Uncharacterized protein</fullName>
    </submittedName>
</protein>
<name>A0AA36CPV1_9BILA</name>
<feature type="non-terminal residue" evidence="2">
    <location>
        <position position="1"/>
    </location>
</feature>
<organism evidence="2 3">
    <name type="scientific">Mesorhabditis spiculigera</name>
    <dbReference type="NCBI Taxonomy" id="96644"/>
    <lineage>
        <taxon>Eukaryota</taxon>
        <taxon>Metazoa</taxon>
        <taxon>Ecdysozoa</taxon>
        <taxon>Nematoda</taxon>
        <taxon>Chromadorea</taxon>
        <taxon>Rhabditida</taxon>
        <taxon>Rhabditina</taxon>
        <taxon>Rhabditomorpha</taxon>
        <taxon>Rhabditoidea</taxon>
        <taxon>Rhabditidae</taxon>
        <taxon>Mesorhabditinae</taxon>
        <taxon>Mesorhabditis</taxon>
    </lineage>
</organism>
<gene>
    <name evidence="2" type="ORF">MSPICULIGERA_LOCUS10658</name>
</gene>
<feature type="compositionally biased region" description="Basic and acidic residues" evidence="1">
    <location>
        <begin position="63"/>
        <end position="85"/>
    </location>
</feature>
<proteinExistence type="predicted"/>
<accession>A0AA36CPV1</accession>
<dbReference type="EMBL" id="CATQJA010002595">
    <property type="protein sequence ID" value="CAJ0572269.1"/>
    <property type="molecule type" value="Genomic_DNA"/>
</dbReference>
<dbReference type="AlphaFoldDB" id="A0AA36CPV1"/>
<evidence type="ECO:0000313" key="3">
    <source>
        <dbReference type="Proteomes" id="UP001177023"/>
    </source>
</evidence>
<reference evidence="2" key="1">
    <citation type="submission" date="2023-06" db="EMBL/GenBank/DDBJ databases">
        <authorList>
            <person name="Delattre M."/>
        </authorList>
    </citation>
    <scope>NUCLEOTIDE SEQUENCE</scope>
    <source>
        <strain evidence="2">AF72</strain>
    </source>
</reference>
<feature type="region of interest" description="Disordered" evidence="1">
    <location>
        <begin position="63"/>
        <end position="87"/>
    </location>
</feature>
<keyword evidence="3" id="KW-1185">Reference proteome</keyword>
<sequence length="121" mass="14143">MFAVEHAIRNWSMNYLEDGWLLPEGFRNDNSEQRRLGLYNSSAVACQDGAITLEICRNRKAGEKGKGGRLERHDHEPDEEPLHAEDVDDQDHLRKKLKDRWIMKIVIRLAWAQWTKTVMSV</sequence>
<comment type="caution">
    <text evidence="2">The sequence shown here is derived from an EMBL/GenBank/DDBJ whole genome shotgun (WGS) entry which is preliminary data.</text>
</comment>